<feature type="region of interest" description="Disordered" evidence="1">
    <location>
        <begin position="146"/>
        <end position="166"/>
    </location>
</feature>
<evidence type="ECO:0000313" key="4">
    <source>
        <dbReference type="WBParaSite" id="TCLT_0000278701-mRNA-1"/>
    </source>
</evidence>
<name>A0A0N5CRD7_THECL</name>
<evidence type="ECO:0000313" key="2">
    <source>
        <dbReference type="EMBL" id="VDM98928.1"/>
    </source>
</evidence>
<accession>A0A0N5CRD7</accession>
<reference evidence="4" key="1">
    <citation type="submission" date="2017-02" db="UniProtKB">
        <authorList>
            <consortium name="WormBaseParasite"/>
        </authorList>
    </citation>
    <scope>IDENTIFICATION</scope>
</reference>
<keyword evidence="3" id="KW-1185">Reference proteome</keyword>
<gene>
    <name evidence="2" type="ORF">TCLT_LOCUS2788</name>
</gene>
<dbReference type="EMBL" id="UYYF01000701">
    <property type="protein sequence ID" value="VDM98928.1"/>
    <property type="molecule type" value="Genomic_DNA"/>
</dbReference>
<reference evidence="2 3" key="2">
    <citation type="submission" date="2018-11" db="EMBL/GenBank/DDBJ databases">
        <authorList>
            <consortium name="Pathogen Informatics"/>
        </authorList>
    </citation>
    <scope>NUCLEOTIDE SEQUENCE [LARGE SCALE GENOMIC DNA]</scope>
</reference>
<dbReference type="STRING" id="103827.A0A0N5CRD7"/>
<dbReference type="AlphaFoldDB" id="A0A0N5CRD7"/>
<dbReference type="OrthoDB" id="5905396at2759"/>
<evidence type="ECO:0000313" key="3">
    <source>
        <dbReference type="Proteomes" id="UP000276776"/>
    </source>
</evidence>
<dbReference type="WBParaSite" id="TCLT_0000278701-mRNA-1">
    <property type="protein sequence ID" value="TCLT_0000278701-mRNA-1"/>
    <property type="gene ID" value="TCLT_0000278701"/>
</dbReference>
<sequence length="386" mass="44322">MIFSHRQETLLRNLKRFWNLTRFSKSPSILVALLAILNEVNKKKSVCERKNSTVSLLSPSPCKEFQTSKSFLESALNVCKPQQKQANLRNQYSTKDSTNSLYSRSKPTYTHSDDHCCAQKHFDETMAMLYRELQLLMKNTDNHNENIESNMQMDRRSDTSVPKSDSYTNKCKAFNNLLEHKKRSRSLNKFDGEILEEKLTEGEKLNKISFPFVDESPQNSIKRHTGVNTEVIAVNSDSQNCEVSYSCATESEDNDEAVNVISWSESPHFGENNNSRFHSSTLHHNIHHRRRSSQVAEQVWRLRHRQEQERKNGVDKNLSLSTSAKMDEFVTTKISRVSNPSTVPLDHVHKQCAQLDESLDPKLGVVKEMIKQLEKPLSLITASHAI</sequence>
<proteinExistence type="predicted"/>
<dbReference type="Proteomes" id="UP000276776">
    <property type="component" value="Unassembled WGS sequence"/>
</dbReference>
<protein>
    <submittedName>
        <fullName evidence="2 4">Uncharacterized protein</fullName>
    </submittedName>
</protein>
<evidence type="ECO:0000256" key="1">
    <source>
        <dbReference type="SAM" id="MobiDB-lite"/>
    </source>
</evidence>
<organism evidence="4">
    <name type="scientific">Thelazia callipaeda</name>
    <name type="common">Oriental eyeworm</name>
    <name type="synonym">Parasitic nematode</name>
    <dbReference type="NCBI Taxonomy" id="103827"/>
    <lineage>
        <taxon>Eukaryota</taxon>
        <taxon>Metazoa</taxon>
        <taxon>Ecdysozoa</taxon>
        <taxon>Nematoda</taxon>
        <taxon>Chromadorea</taxon>
        <taxon>Rhabditida</taxon>
        <taxon>Spirurina</taxon>
        <taxon>Spiruromorpha</taxon>
        <taxon>Thelazioidea</taxon>
        <taxon>Thelaziidae</taxon>
        <taxon>Thelazia</taxon>
    </lineage>
</organism>